<comment type="caution">
    <text evidence="1">The sequence shown here is derived from an EMBL/GenBank/DDBJ whole genome shotgun (WGS) entry which is preliminary data.</text>
</comment>
<dbReference type="Pfam" id="PF21863">
    <property type="entry name" value="HTH_67"/>
    <property type="match status" value="1"/>
</dbReference>
<dbReference type="Proteomes" id="UP001597083">
    <property type="component" value="Unassembled WGS sequence"/>
</dbReference>
<gene>
    <name evidence="1" type="ORF">ACFQ07_30325</name>
</gene>
<evidence type="ECO:0000313" key="2">
    <source>
        <dbReference type="Proteomes" id="UP001597083"/>
    </source>
</evidence>
<proteinExistence type="predicted"/>
<evidence type="ECO:0000313" key="1">
    <source>
        <dbReference type="EMBL" id="MFD0856567.1"/>
    </source>
</evidence>
<dbReference type="EMBL" id="JBHTIR010004171">
    <property type="protein sequence ID" value="MFD0856567.1"/>
    <property type="molecule type" value="Genomic_DNA"/>
</dbReference>
<name>A0ABW3CRW6_9ACTN</name>
<sequence>MTSDTYYLQTARRMWQQLEPVHALVYYAPEVFEEFAALGYDVATRWPTYFPLRSAPLNAPGPERVTSCFYSFSPRMVAEHIASAWTIASSEQVLAARLRGVDLLFRRLMADQIGTAGFAELAGLARRVAE</sequence>
<dbReference type="InterPro" id="IPR054058">
    <property type="entry name" value="HTH_67"/>
</dbReference>
<keyword evidence="2" id="KW-1185">Reference proteome</keyword>
<protein>
    <submittedName>
        <fullName evidence="1">Uncharacterized protein</fullName>
    </submittedName>
</protein>
<reference evidence="2" key="1">
    <citation type="journal article" date="2019" name="Int. J. Syst. Evol. Microbiol.">
        <title>The Global Catalogue of Microorganisms (GCM) 10K type strain sequencing project: providing services to taxonomists for standard genome sequencing and annotation.</title>
        <authorList>
            <consortium name="The Broad Institute Genomics Platform"/>
            <consortium name="The Broad Institute Genome Sequencing Center for Infectious Disease"/>
            <person name="Wu L."/>
            <person name="Ma J."/>
        </authorList>
    </citation>
    <scope>NUCLEOTIDE SEQUENCE [LARGE SCALE GENOMIC DNA]</scope>
    <source>
        <strain evidence="2">JCM 31696</strain>
    </source>
</reference>
<feature type="non-terminal residue" evidence="1">
    <location>
        <position position="130"/>
    </location>
</feature>
<organism evidence="1 2">
    <name type="scientific">Actinomadura adrarensis</name>
    <dbReference type="NCBI Taxonomy" id="1819600"/>
    <lineage>
        <taxon>Bacteria</taxon>
        <taxon>Bacillati</taxon>
        <taxon>Actinomycetota</taxon>
        <taxon>Actinomycetes</taxon>
        <taxon>Streptosporangiales</taxon>
        <taxon>Thermomonosporaceae</taxon>
        <taxon>Actinomadura</taxon>
    </lineage>
</organism>
<accession>A0ABW3CRW6</accession>